<keyword evidence="1" id="KW-0472">Membrane</keyword>
<keyword evidence="1" id="KW-1133">Transmembrane helix</keyword>
<evidence type="ECO:0000313" key="4">
    <source>
        <dbReference type="Proteomes" id="UP000886602"/>
    </source>
</evidence>
<gene>
    <name evidence="3" type="ORF">IPJ48_16795</name>
</gene>
<accession>A0A9D7FES8</accession>
<dbReference type="InterPro" id="IPR012931">
    <property type="entry name" value="TraG_N_Proteobacteria"/>
</dbReference>
<dbReference type="AlphaFoldDB" id="A0A9D7FES8"/>
<feature type="transmembrane region" description="Helical" evidence="1">
    <location>
        <begin position="35"/>
        <end position="56"/>
    </location>
</feature>
<comment type="caution">
    <text evidence="3">The sequence shown here is derived from an EMBL/GenBank/DDBJ whole genome shotgun (WGS) entry which is preliminary data.</text>
</comment>
<feature type="domain" description="TraG N-terminal Proteobacteria" evidence="2">
    <location>
        <begin position="5"/>
        <end position="330"/>
    </location>
</feature>
<dbReference type="Pfam" id="PF07916">
    <property type="entry name" value="TraG_N"/>
    <property type="match status" value="1"/>
</dbReference>
<organism evidence="3 4">
    <name type="scientific">Candidatus Propionivibrio dominans</name>
    <dbReference type="NCBI Taxonomy" id="2954373"/>
    <lineage>
        <taxon>Bacteria</taxon>
        <taxon>Pseudomonadati</taxon>
        <taxon>Pseudomonadota</taxon>
        <taxon>Betaproteobacteria</taxon>
        <taxon>Rhodocyclales</taxon>
        <taxon>Rhodocyclaceae</taxon>
        <taxon>Propionivibrio</taxon>
    </lineage>
</organism>
<name>A0A9D7FES8_9RHOO</name>
<sequence length="390" mass="41941">MNTYTIYAYFNADQIQAVLNSIVMLMGSTAPDGDYLSVLRVAGMIGLILSVTMGLVRARGEDAGMYLIMMALFYSILFVPRVTVTIEEKGGYAAGAPVAVDNVPLGLAFFAATTSHIGYWLTERTETMFSLPSTELMLGSHGLFGAARTLRESQSAAMPDPVLAQDMVNFMRDCINPELITSSATVASLMKSTNLWNDFNALGLINPGRMVVLAGSSTVEPCDTAYTTTLGSRLAPAATEEASRIARILSPSAPLANANTMLAAMLPAAESLIMTASASTTEGIRQRMMINMLNDTSANMAQIMNDPSAAQTALGTAMASQAPMQAIASWPRLRRKRCPWFATPSNWPFWELSPSYWFSLLCGKQGRIGVAILRDDHALGAVVGTPVRHR</sequence>
<feature type="transmembrane region" description="Helical" evidence="1">
    <location>
        <begin position="63"/>
        <end position="83"/>
    </location>
</feature>
<protein>
    <submittedName>
        <fullName evidence="3">Conjugal transfer protein TraG N-terminal domain-containing protein</fullName>
    </submittedName>
</protein>
<evidence type="ECO:0000256" key="1">
    <source>
        <dbReference type="SAM" id="Phobius"/>
    </source>
</evidence>
<evidence type="ECO:0000313" key="3">
    <source>
        <dbReference type="EMBL" id="MBK7424603.1"/>
    </source>
</evidence>
<evidence type="ECO:0000259" key="2">
    <source>
        <dbReference type="Pfam" id="PF07916"/>
    </source>
</evidence>
<dbReference type="Proteomes" id="UP000886602">
    <property type="component" value="Unassembled WGS sequence"/>
</dbReference>
<reference evidence="3" key="1">
    <citation type="submission" date="2020-10" db="EMBL/GenBank/DDBJ databases">
        <title>Connecting structure to function with the recovery of over 1000 high-quality activated sludge metagenome-assembled genomes encoding full-length rRNA genes using long-read sequencing.</title>
        <authorList>
            <person name="Singleton C.M."/>
            <person name="Petriglieri F."/>
            <person name="Kristensen J.M."/>
            <person name="Kirkegaard R.H."/>
            <person name="Michaelsen T.Y."/>
            <person name="Andersen M.H."/>
            <person name="Karst S.M."/>
            <person name="Dueholm M.S."/>
            <person name="Nielsen P.H."/>
            <person name="Albertsen M."/>
        </authorList>
    </citation>
    <scope>NUCLEOTIDE SEQUENCE</scope>
    <source>
        <strain evidence="3">EsbW_18-Q3-R4-48_MAXAC.044</strain>
    </source>
</reference>
<dbReference type="EMBL" id="JADJNC010000037">
    <property type="protein sequence ID" value="MBK7424603.1"/>
    <property type="molecule type" value="Genomic_DNA"/>
</dbReference>
<proteinExistence type="predicted"/>
<keyword evidence="1" id="KW-0812">Transmembrane</keyword>
<feature type="transmembrane region" description="Helical" evidence="1">
    <location>
        <begin position="103"/>
        <end position="121"/>
    </location>
</feature>